<evidence type="ECO:0000313" key="2">
    <source>
        <dbReference type="EMBL" id="UNP28502.1"/>
    </source>
</evidence>
<feature type="transmembrane region" description="Helical" evidence="1">
    <location>
        <begin position="335"/>
        <end position="353"/>
    </location>
</feature>
<feature type="transmembrane region" description="Helical" evidence="1">
    <location>
        <begin position="257"/>
        <end position="277"/>
    </location>
</feature>
<feature type="transmembrane region" description="Helical" evidence="1">
    <location>
        <begin position="181"/>
        <end position="199"/>
    </location>
</feature>
<keyword evidence="1" id="KW-1133">Transmembrane helix</keyword>
<feature type="transmembrane region" description="Helical" evidence="1">
    <location>
        <begin position="359"/>
        <end position="377"/>
    </location>
</feature>
<reference evidence="2 3" key="1">
    <citation type="submission" date="2022-03" db="EMBL/GenBank/DDBJ databases">
        <title>Complete genome sequence of Lysobacter capsici VKM B-2533 and Lysobacter gummosus 10.1.1, promising sources of lytic agents.</title>
        <authorList>
            <person name="Tarlachkov S.V."/>
            <person name="Kudryakova I.V."/>
            <person name="Afoshin A.S."/>
            <person name="Leontyevskaya E.A."/>
            <person name="Leontyevskaya N.V."/>
        </authorList>
    </citation>
    <scope>NUCLEOTIDE SEQUENCE [LARGE SCALE GENOMIC DNA]</scope>
    <source>
        <strain evidence="2 3">10.1.1</strain>
    </source>
</reference>
<sequence>MNVGTPTKQRSWFVAGDLNGFFGLVVDNLSILGFISAALIGIFGFPAEVIYTRMFPGTAFGVLVGNLIYTWMARRLAAKTGRDDVTAMPLGLDAPTSIGMALLVLGPAFVGFKQAGMDEAAAATATWQLGMASLIVMGLLKFVLSFFGDAVTRLIPRAGLLGSIAGVALVLMGFLPLIETLRSPMVGFMTLGLLLYVLIAKGRLPIKLPGVFVAFVFGTVLFYGFGALGLGAPGFTFPTPQPLNFVLPLPTLGFIDGLPYTVPYLPLLLPFGLLMVVGGINVSESARAAGDDYRTRDILLAEAFSTLVAGLVGGVAQTTPYIGQPAYKHMGARSGYTLLTGLFIGLGGMLGIVSGLVQWLPLAVLAPIIVYVALDITTQAFQATPGKHATAMVFGFLPSVAYMLAIKTGNPGWIAPDHHAQLMSALDGHGLPELAVIVTLGNGFIMTSMIWTSAVAAMVDGRLRRAAAFLLAGAGLALFGIIHSVDPRGGVYLPWALEGLSRTIAWQFIGAYIGLAVLLVLLSFQRDPVAAPPQA</sequence>
<keyword evidence="3" id="KW-1185">Reference proteome</keyword>
<protein>
    <recommendedName>
        <fullName evidence="4">Transmembrane protein</fullName>
    </recommendedName>
</protein>
<feature type="transmembrane region" description="Helical" evidence="1">
    <location>
        <begin position="50"/>
        <end position="69"/>
    </location>
</feature>
<feature type="transmembrane region" description="Helical" evidence="1">
    <location>
        <begin position="154"/>
        <end position="175"/>
    </location>
</feature>
<feature type="transmembrane region" description="Helical" evidence="1">
    <location>
        <begin position="504"/>
        <end position="524"/>
    </location>
</feature>
<feature type="transmembrane region" description="Helical" evidence="1">
    <location>
        <begin position="434"/>
        <end position="459"/>
    </location>
</feature>
<evidence type="ECO:0000256" key="1">
    <source>
        <dbReference type="SAM" id="Phobius"/>
    </source>
</evidence>
<name>A0ABY3X7F2_9GAMM</name>
<keyword evidence="1" id="KW-0812">Transmembrane</keyword>
<feature type="transmembrane region" description="Helical" evidence="1">
    <location>
        <begin position="211"/>
        <end position="237"/>
    </location>
</feature>
<gene>
    <name evidence="2" type="ORF">MOV92_18700</name>
</gene>
<feature type="transmembrane region" description="Helical" evidence="1">
    <location>
        <begin position="21"/>
        <end position="44"/>
    </location>
</feature>
<proteinExistence type="predicted"/>
<accession>A0ABY3X7F2</accession>
<evidence type="ECO:0000313" key="3">
    <source>
        <dbReference type="Proteomes" id="UP000829194"/>
    </source>
</evidence>
<dbReference type="RefSeq" id="WP_057944077.1">
    <property type="nucleotide sequence ID" value="NZ_CP011131.1"/>
</dbReference>
<dbReference type="PANTHER" id="PTHR31610:SF0">
    <property type="entry name" value="SLC26A_SULP TRANSPORTER DOMAIN-CONTAINING PROTEIN"/>
    <property type="match status" value="1"/>
</dbReference>
<evidence type="ECO:0008006" key="4">
    <source>
        <dbReference type="Google" id="ProtNLM"/>
    </source>
</evidence>
<feature type="transmembrane region" description="Helical" evidence="1">
    <location>
        <begin position="90"/>
        <end position="109"/>
    </location>
</feature>
<keyword evidence="1" id="KW-0472">Membrane</keyword>
<feature type="transmembrane region" description="Helical" evidence="1">
    <location>
        <begin position="466"/>
        <end position="484"/>
    </location>
</feature>
<organism evidence="2 3">
    <name type="scientific">Lysobacter gummosus</name>
    <dbReference type="NCBI Taxonomy" id="262324"/>
    <lineage>
        <taxon>Bacteria</taxon>
        <taxon>Pseudomonadati</taxon>
        <taxon>Pseudomonadota</taxon>
        <taxon>Gammaproteobacteria</taxon>
        <taxon>Lysobacterales</taxon>
        <taxon>Lysobacteraceae</taxon>
        <taxon>Lysobacter</taxon>
    </lineage>
</organism>
<dbReference type="EMBL" id="CP093547">
    <property type="protein sequence ID" value="UNP28502.1"/>
    <property type="molecule type" value="Genomic_DNA"/>
</dbReference>
<dbReference type="PANTHER" id="PTHR31610">
    <property type="entry name" value="SLR0360 PROTEIN"/>
    <property type="match status" value="1"/>
</dbReference>
<dbReference type="Proteomes" id="UP000829194">
    <property type="component" value="Chromosome"/>
</dbReference>
<feature type="transmembrane region" description="Helical" evidence="1">
    <location>
        <begin position="129"/>
        <end position="147"/>
    </location>
</feature>